<dbReference type="PANTHER" id="PTHR11552">
    <property type="entry name" value="GLUCOSE-METHANOL-CHOLINE GMC OXIDOREDUCTASE"/>
    <property type="match status" value="1"/>
</dbReference>
<dbReference type="Pfam" id="PF05199">
    <property type="entry name" value="GMC_oxred_C"/>
    <property type="match status" value="1"/>
</dbReference>
<evidence type="ECO:0000256" key="1">
    <source>
        <dbReference type="ARBA" id="ARBA00010790"/>
    </source>
</evidence>
<dbReference type="Proteomes" id="UP000588647">
    <property type="component" value="Unassembled WGS sequence"/>
</dbReference>
<dbReference type="InterPro" id="IPR007867">
    <property type="entry name" value="GMC_OxRtase_C"/>
</dbReference>
<dbReference type="InterPro" id="IPR036188">
    <property type="entry name" value="FAD/NAD-bd_sf"/>
</dbReference>
<keyword evidence="4" id="KW-1185">Reference proteome</keyword>
<dbReference type="SUPFAM" id="SSF51905">
    <property type="entry name" value="FAD/NAD(P)-binding domain"/>
    <property type="match status" value="1"/>
</dbReference>
<organism evidence="3 4">
    <name type="scientific">Aurantimonas endophytica</name>
    <dbReference type="NCBI Taxonomy" id="1522175"/>
    <lineage>
        <taxon>Bacteria</taxon>
        <taxon>Pseudomonadati</taxon>
        <taxon>Pseudomonadota</taxon>
        <taxon>Alphaproteobacteria</taxon>
        <taxon>Hyphomicrobiales</taxon>
        <taxon>Aurantimonadaceae</taxon>
        <taxon>Aurantimonas</taxon>
    </lineage>
</organism>
<gene>
    <name evidence="3" type="ORF">GGR03_004729</name>
</gene>
<proteinExistence type="inferred from homology"/>
<evidence type="ECO:0000259" key="2">
    <source>
        <dbReference type="Pfam" id="PF05199"/>
    </source>
</evidence>
<accession>A0A7W6MS09</accession>
<dbReference type="PANTHER" id="PTHR11552:SF147">
    <property type="entry name" value="CHOLINE DEHYDROGENASE, MITOCHONDRIAL"/>
    <property type="match status" value="1"/>
</dbReference>
<evidence type="ECO:0000313" key="4">
    <source>
        <dbReference type="Proteomes" id="UP000588647"/>
    </source>
</evidence>
<evidence type="ECO:0000313" key="3">
    <source>
        <dbReference type="EMBL" id="MBB4005627.1"/>
    </source>
</evidence>
<protein>
    <submittedName>
        <fullName evidence="3">Choline dehydrogenase-like flavoprotein</fullName>
    </submittedName>
</protein>
<dbReference type="EMBL" id="JACIEM010000007">
    <property type="protein sequence ID" value="MBB4005627.1"/>
    <property type="molecule type" value="Genomic_DNA"/>
</dbReference>
<name>A0A7W6MS09_9HYPH</name>
<dbReference type="InterPro" id="IPR012132">
    <property type="entry name" value="GMC_OxRdtase"/>
</dbReference>
<reference evidence="3 4" key="1">
    <citation type="submission" date="2020-08" db="EMBL/GenBank/DDBJ databases">
        <title>Genomic Encyclopedia of Type Strains, Phase IV (KMG-IV): sequencing the most valuable type-strain genomes for metagenomic binning, comparative biology and taxonomic classification.</title>
        <authorList>
            <person name="Goeker M."/>
        </authorList>
    </citation>
    <scope>NUCLEOTIDE SEQUENCE [LARGE SCALE GENOMIC DNA]</scope>
    <source>
        <strain evidence="3 4">DSM 103570</strain>
    </source>
</reference>
<dbReference type="AlphaFoldDB" id="A0A7W6MS09"/>
<sequence length="56" mass="5841">MGKDAGAVVDADLRLKALDNLFVVDASIMPSLTAGPIHAAVLVIAETFARTMNIES</sequence>
<feature type="domain" description="Glucose-methanol-choline oxidoreductase C-terminal" evidence="2">
    <location>
        <begin position="1"/>
        <end position="45"/>
    </location>
</feature>
<dbReference type="GO" id="GO:0050660">
    <property type="term" value="F:flavin adenine dinucleotide binding"/>
    <property type="evidence" value="ECO:0007669"/>
    <property type="project" value="InterPro"/>
</dbReference>
<dbReference type="Gene3D" id="3.50.50.60">
    <property type="entry name" value="FAD/NAD(P)-binding domain"/>
    <property type="match status" value="1"/>
</dbReference>
<comment type="similarity">
    <text evidence="1">Belongs to the GMC oxidoreductase family.</text>
</comment>
<dbReference type="GO" id="GO:0016614">
    <property type="term" value="F:oxidoreductase activity, acting on CH-OH group of donors"/>
    <property type="evidence" value="ECO:0007669"/>
    <property type="project" value="InterPro"/>
</dbReference>
<comment type="caution">
    <text evidence="3">The sequence shown here is derived from an EMBL/GenBank/DDBJ whole genome shotgun (WGS) entry which is preliminary data.</text>
</comment>